<feature type="short sequence motif" description="TonB C-terminal box" evidence="15">
    <location>
        <begin position="839"/>
        <end position="856"/>
    </location>
</feature>
<feature type="compositionally biased region" description="Basic and acidic residues" evidence="17">
    <location>
        <begin position="248"/>
        <end position="260"/>
    </location>
</feature>
<dbReference type="GO" id="GO:0009279">
    <property type="term" value="C:cell outer membrane"/>
    <property type="evidence" value="ECO:0007669"/>
    <property type="project" value="UniProtKB-SubCell"/>
</dbReference>
<reference evidence="20" key="1">
    <citation type="submission" date="2016-09" db="EMBL/GenBank/DDBJ databases">
        <authorList>
            <person name="Varghese N."/>
            <person name="Submissions S."/>
        </authorList>
    </citation>
    <scope>NUCLEOTIDE SEQUENCE [LARGE SCALE GENOMIC DNA]</scope>
    <source>
        <strain evidence="20">JS23</strain>
    </source>
</reference>
<keyword evidence="6 14" id="KW-0812">Transmembrane</keyword>
<proteinExistence type="inferred from homology"/>
<evidence type="ECO:0000256" key="3">
    <source>
        <dbReference type="ARBA" id="ARBA00022448"/>
    </source>
</evidence>
<dbReference type="NCBIfam" id="TIGR01783">
    <property type="entry name" value="TonB-siderophor"/>
    <property type="match status" value="1"/>
</dbReference>
<dbReference type="InterPro" id="IPR010917">
    <property type="entry name" value="TonB_rcpt_CS"/>
</dbReference>
<comment type="subcellular location">
    <subcellularLocation>
        <location evidence="1 14">Cell outer membrane</location>
        <topology evidence="1 14">Multi-pass membrane protein</topology>
    </subcellularLocation>
</comment>
<evidence type="ECO:0000256" key="10">
    <source>
        <dbReference type="ARBA" id="ARBA00023077"/>
    </source>
</evidence>
<dbReference type="Gene3D" id="3.55.50.30">
    <property type="match status" value="1"/>
</dbReference>
<dbReference type="GO" id="GO:0038023">
    <property type="term" value="F:signaling receptor activity"/>
    <property type="evidence" value="ECO:0007669"/>
    <property type="project" value="InterPro"/>
</dbReference>
<dbReference type="SMART" id="SM00965">
    <property type="entry name" value="STN"/>
    <property type="match status" value="1"/>
</dbReference>
<evidence type="ECO:0000256" key="8">
    <source>
        <dbReference type="ARBA" id="ARBA00023004"/>
    </source>
</evidence>
<dbReference type="PROSITE" id="PS52016">
    <property type="entry name" value="TONB_DEPENDENT_REC_3"/>
    <property type="match status" value="1"/>
</dbReference>
<keyword evidence="13 14" id="KW-0998">Cell outer membrane</keyword>
<keyword evidence="8" id="KW-0408">Iron</keyword>
<evidence type="ECO:0000256" key="12">
    <source>
        <dbReference type="ARBA" id="ARBA00023170"/>
    </source>
</evidence>
<dbReference type="InterPro" id="IPR000531">
    <property type="entry name" value="Beta-barrel_TonB"/>
</dbReference>
<keyword evidence="10 16" id="KW-0798">TonB box</keyword>
<evidence type="ECO:0000256" key="14">
    <source>
        <dbReference type="PROSITE-ProRule" id="PRU01360"/>
    </source>
</evidence>
<dbReference type="SUPFAM" id="SSF56935">
    <property type="entry name" value="Porins"/>
    <property type="match status" value="1"/>
</dbReference>
<evidence type="ECO:0000256" key="4">
    <source>
        <dbReference type="ARBA" id="ARBA00022452"/>
    </source>
</evidence>
<dbReference type="STRING" id="1770053.SAMN05216551_102247"/>
<evidence type="ECO:0000256" key="16">
    <source>
        <dbReference type="RuleBase" id="RU003357"/>
    </source>
</evidence>
<evidence type="ECO:0000256" key="5">
    <source>
        <dbReference type="ARBA" id="ARBA00022496"/>
    </source>
</evidence>
<keyword evidence="12 19" id="KW-0675">Receptor</keyword>
<sequence>MKLNHLLCTEGVARTSDAATASSHARCREARTSAARPKLPPIRSTRLACALFIGSLALLPPGAYAQGVGEASATPTQTQTYQIPGGRLDRVLARFAAAAGLALHVPPSLVGDRQSPGLSGDYTVQDGLERLVRDQGLRARHNADGSFTIEQTSVVDEGSLAEVRVLGTAETELKQSLGASLITRQDIEDRPPANDLAELIRTMPGVNLTGAGSSGAYGNQRQIDLRGMGPENTLVLVDGKPVNSRDSQMMRRSGERDTHGDTNWVPADAVDHIEVIRGPAAARYGSGAAGGVINIVTKKTTDRLSGSLTSYYSVPEDSAEGGTQRLGVNLAGPIGDKLSFRVYGNVAKTDADSPDINAAHALGRGAAGREGMRNKDINGLLRWQLTPDQTLEFDAGFGRQGNIYTGEYPVGPGSNGEALADMPQQGAEVRRTYRRTASLTHTGDWGALGDSRLSFQYEGTTNADCKKGMAGGVEGACQMPMATVASQLRSYFVNGELHTPIRLGGISQVLTSGFEYRYQHLDDPNLVAQPQPDGSRAVETSTSSADAALYLENNIELTRRLILTPGLRFDHLNRFGNNFSPSLNATYDISPQFTLRAGIARAFKAPNLYQSDPYYWYVTRGNGCPVGVSGPCYIQGNPNLRPEISVNKEIGIAWNNFSGWDASLTYFRNDYQNKIAADMYDQTASNQSQYRLFKWNNSGPALIHGLEGNFDVPLLGDKGKTLKWTNNVTWMFSNNNKNTNQPLSIIPKYTLNSAIEWRPIQQLTLLATATLYGRQHSRTLTSKGEAASGAALQSIGSYAIFGVRASYAFRKNYRLGIGVGNLFNRVLYRQSNSSSAGAYTYNEPGRFFYVTLSAGF</sequence>
<evidence type="ECO:0000256" key="11">
    <source>
        <dbReference type="ARBA" id="ARBA00023136"/>
    </source>
</evidence>
<dbReference type="NCBIfam" id="NF010048">
    <property type="entry name" value="PRK13524.1"/>
    <property type="match status" value="1"/>
</dbReference>
<dbReference type="GO" id="GO:0044718">
    <property type="term" value="P:siderophore transmembrane transport"/>
    <property type="evidence" value="ECO:0007669"/>
    <property type="project" value="TreeGrafter"/>
</dbReference>
<keyword evidence="4 14" id="KW-1134">Transmembrane beta strand</keyword>
<evidence type="ECO:0000256" key="15">
    <source>
        <dbReference type="PROSITE-ProRule" id="PRU10144"/>
    </source>
</evidence>
<evidence type="ECO:0000259" key="18">
    <source>
        <dbReference type="SMART" id="SM00965"/>
    </source>
</evidence>
<dbReference type="InterPro" id="IPR011662">
    <property type="entry name" value="Secretin/TonB_short_N"/>
</dbReference>
<dbReference type="InterPro" id="IPR036942">
    <property type="entry name" value="Beta-barrel_TonB_sf"/>
</dbReference>
<evidence type="ECO:0000256" key="6">
    <source>
        <dbReference type="ARBA" id="ARBA00022692"/>
    </source>
</evidence>
<evidence type="ECO:0000256" key="7">
    <source>
        <dbReference type="ARBA" id="ARBA00022729"/>
    </source>
</evidence>
<dbReference type="EMBL" id="FNLO01000002">
    <property type="protein sequence ID" value="SDV47074.1"/>
    <property type="molecule type" value="Genomic_DNA"/>
</dbReference>
<dbReference type="PANTHER" id="PTHR30069:SF8">
    <property type="entry name" value="TONB-DEPENDENT SIDEROPHORE RECEPTOR PROTEIN"/>
    <property type="match status" value="1"/>
</dbReference>
<dbReference type="InterPro" id="IPR010105">
    <property type="entry name" value="TonB_sidphr_rcpt"/>
</dbReference>
<dbReference type="CDD" id="cd01347">
    <property type="entry name" value="ligand_gated_channel"/>
    <property type="match status" value="1"/>
</dbReference>
<dbReference type="Pfam" id="PF00593">
    <property type="entry name" value="TonB_dep_Rec_b-barrel"/>
    <property type="match status" value="1"/>
</dbReference>
<dbReference type="Pfam" id="PF07715">
    <property type="entry name" value="Plug"/>
    <property type="match status" value="1"/>
</dbReference>
<keyword evidence="3 14" id="KW-0813">Transport</keyword>
<dbReference type="InterPro" id="IPR012910">
    <property type="entry name" value="Plug_dom"/>
</dbReference>
<dbReference type="InterPro" id="IPR037066">
    <property type="entry name" value="Plug_dom_sf"/>
</dbReference>
<dbReference type="Proteomes" id="UP000243719">
    <property type="component" value="Unassembled WGS sequence"/>
</dbReference>
<dbReference type="PROSITE" id="PS01156">
    <property type="entry name" value="TONB_DEPENDENT_REC_2"/>
    <property type="match status" value="1"/>
</dbReference>
<keyword evidence="11 14" id="KW-0472">Membrane</keyword>
<feature type="region of interest" description="Disordered" evidence="17">
    <location>
        <begin position="244"/>
        <end position="263"/>
    </location>
</feature>
<dbReference type="InterPro" id="IPR058134">
    <property type="entry name" value="PirA/FepA/PfeA"/>
</dbReference>
<evidence type="ECO:0000313" key="20">
    <source>
        <dbReference type="Proteomes" id="UP000243719"/>
    </source>
</evidence>
<keyword evidence="5" id="KW-0410">Iron transport</keyword>
<dbReference type="PANTHER" id="PTHR30069">
    <property type="entry name" value="TONB-DEPENDENT OUTER MEMBRANE RECEPTOR"/>
    <property type="match status" value="1"/>
</dbReference>
<keyword evidence="9" id="KW-0406">Ion transport</keyword>
<evidence type="ECO:0000256" key="9">
    <source>
        <dbReference type="ARBA" id="ARBA00023065"/>
    </source>
</evidence>
<protein>
    <submittedName>
        <fullName evidence="19">Ferric enterobactin receptor</fullName>
    </submittedName>
</protein>
<dbReference type="AlphaFoldDB" id="A0A1H2PKT4"/>
<dbReference type="GO" id="GO:0015344">
    <property type="term" value="F:siderophore uptake transmembrane transporter activity"/>
    <property type="evidence" value="ECO:0007669"/>
    <property type="project" value="TreeGrafter"/>
</dbReference>
<dbReference type="NCBIfam" id="NF010051">
    <property type="entry name" value="PRK13528.1"/>
    <property type="match status" value="1"/>
</dbReference>
<name>A0A1H2PKT4_9BURK</name>
<keyword evidence="20" id="KW-1185">Reference proteome</keyword>
<evidence type="ECO:0000256" key="2">
    <source>
        <dbReference type="ARBA" id="ARBA00009810"/>
    </source>
</evidence>
<accession>A0A1H2PKT4</accession>
<keyword evidence="7" id="KW-0732">Signal</keyword>
<dbReference type="Gene3D" id="2.170.130.10">
    <property type="entry name" value="TonB-dependent receptor, plug domain"/>
    <property type="match status" value="1"/>
</dbReference>
<feature type="domain" description="Secretin/TonB short N-terminal" evidence="18">
    <location>
        <begin position="101"/>
        <end position="152"/>
    </location>
</feature>
<evidence type="ECO:0000313" key="19">
    <source>
        <dbReference type="EMBL" id="SDV47074.1"/>
    </source>
</evidence>
<comment type="similarity">
    <text evidence="2 14 16">Belongs to the TonB-dependent receptor family.</text>
</comment>
<evidence type="ECO:0000256" key="17">
    <source>
        <dbReference type="SAM" id="MobiDB-lite"/>
    </source>
</evidence>
<dbReference type="Gene3D" id="2.40.170.20">
    <property type="entry name" value="TonB-dependent receptor, beta-barrel domain"/>
    <property type="match status" value="1"/>
</dbReference>
<evidence type="ECO:0000256" key="1">
    <source>
        <dbReference type="ARBA" id="ARBA00004571"/>
    </source>
</evidence>
<gene>
    <name evidence="19" type="ORF">SAMN05216551_102247</name>
</gene>
<dbReference type="InterPro" id="IPR039426">
    <property type="entry name" value="TonB-dep_rcpt-like"/>
</dbReference>
<organism evidence="19 20">
    <name type="scientific">Chitinasiproducens palmae</name>
    <dbReference type="NCBI Taxonomy" id="1770053"/>
    <lineage>
        <taxon>Bacteria</taxon>
        <taxon>Pseudomonadati</taxon>
        <taxon>Pseudomonadota</taxon>
        <taxon>Betaproteobacteria</taxon>
        <taxon>Burkholderiales</taxon>
        <taxon>Burkholderiaceae</taxon>
        <taxon>Chitinasiproducens</taxon>
    </lineage>
</organism>
<evidence type="ECO:0000256" key="13">
    <source>
        <dbReference type="ARBA" id="ARBA00023237"/>
    </source>
</evidence>